<dbReference type="EMBL" id="MT143986">
    <property type="protein sequence ID" value="QJA45183.1"/>
    <property type="molecule type" value="Genomic_DNA"/>
</dbReference>
<dbReference type="InterPro" id="IPR010708">
    <property type="entry name" value="5'(3')-deoxyribonucleotidase"/>
</dbReference>
<dbReference type="AlphaFoldDB" id="A0A6H1ZBA2"/>
<accession>A0A6H1ZBA2</accession>
<dbReference type="SUPFAM" id="SSF56784">
    <property type="entry name" value="HAD-like"/>
    <property type="match status" value="1"/>
</dbReference>
<sequence length="210" mass="24971">MRIIVDTDDVIRDFVPTLVKVYKECYPEHVVPPIISWDLTKFFPIGEDIREFYSEINPDIFYIAPPINGAIGFLKQLRRDGHHIILSTSQHRLETQIITMEWYNKHEILYNDIVFTKNKSTINADIIIDDNPKQLNQALYTPMTVLPFTQAWNIEWQTRFLSNTHKEEKIKHLESLSDIDKFEEIYRVIKSLTLKKDRIKFSKIFEQEEV</sequence>
<dbReference type="GO" id="GO:0009223">
    <property type="term" value="P:pyrimidine deoxyribonucleotide catabolic process"/>
    <property type="evidence" value="ECO:0007669"/>
    <property type="project" value="TreeGrafter"/>
</dbReference>
<dbReference type="InterPro" id="IPR023214">
    <property type="entry name" value="HAD_sf"/>
</dbReference>
<dbReference type="InterPro" id="IPR036412">
    <property type="entry name" value="HAD-like_sf"/>
</dbReference>
<protein>
    <recommendedName>
        <fullName evidence="2">FCP1 homology domain-containing protein</fullName>
    </recommendedName>
</protein>
<dbReference type="Pfam" id="PF06941">
    <property type="entry name" value="NT5C"/>
    <property type="match status" value="1"/>
</dbReference>
<evidence type="ECO:0008006" key="2">
    <source>
        <dbReference type="Google" id="ProtNLM"/>
    </source>
</evidence>
<dbReference type="GO" id="GO:0008253">
    <property type="term" value="F:5'-nucleotidase activity"/>
    <property type="evidence" value="ECO:0007669"/>
    <property type="project" value="InterPro"/>
</dbReference>
<dbReference type="PANTHER" id="PTHR16504">
    <property type="entry name" value="5'(3')-DEOXYRIBONUCLEOTIDASE"/>
    <property type="match status" value="1"/>
</dbReference>
<proteinExistence type="predicted"/>
<dbReference type="Gene3D" id="3.40.50.1000">
    <property type="entry name" value="HAD superfamily/HAD-like"/>
    <property type="match status" value="1"/>
</dbReference>
<name>A0A6H1ZBA2_9ZZZZ</name>
<gene>
    <name evidence="1" type="ORF">TM448A00186_0095</name>
</gene>
<evidence type="ECO:0000313" key="1">
    <source>
        <dbReference type="EMBL" id="QJA45183.1"/>
    </source>
</evidence>
<dbReference type="PANTHER" id="PTHR16504:SF4">
    <property type="entry name" value="5'(3')-DEOXYRIBONUCLEOTIDASE"/>
    <property type="match status" value="1"/>
</dbReference>
<organism evidence="1">
    <name type="scientific">viral metagenome</name>
    <dbReference type="NCBI Taxonomy" id="1070528"/>
    <lineage>
        <taxon>unclassified sequences</taxon>
        <taxon>metagenomes</taxon>
        <taxon>organismal metagenomes</taxon>
    </lineage>
</organism>
<reference evidence="1" key="1">
    <citation type="submission" date="2020-03" db="EMBL/GenBank/DDBJ databases">
        <title>The deep terrestrial virosphere.</title>
        <authorList>
            <person name="Holmfeldt K."/>
            <person name="Nilsson E."/>
            <person name="Simone D."/>
            <person name="Lopez-Fernandez M."/>
            <person name="Wu X."/>
            <person name="de Brujin I."/>
            <person name="Lundin D."/>
            <person name="Andersson A."/>
            <person name="Bertilsson S."/>
            <person name="Dopson M."/>
        </authorList>
    </citation>
    <scope>NUCLEOTIDE SEQUENCE</scope>
    <source>
        <strain evidence="1">TM448A00186</strain>
    </source>
</reference>